<gene>
    <name evidence="3" type="ORF">SDC9_204705</name>
</gene>
<comment type="caution">
    <text evidence="3">The sequence shown here is derived from an EMBL/GenBank/DDBJ whole genome shotgun (WGS) entry which is preliminary data.</text>
</comment>
<organism evidence="3">
    <name type="scientific">bioreactor metagenome</name>
    <dbReference type="NCBI Taxonomy" id="1076179"/>
    <lineage>
        <taxon>unclassified sequences</taxon>
        <taxon>metagenomes</taxon>
        <taxon>ecological metagenomes</taxon>
    </lineage>
</organism>
<dbReference type="GO" id="GO:0016787">
    <property type="term" value="F:hydrolase activity"/>
    <property type="evidence" value="ECO:0007669"/>
    <property type="project" value="UniProtKB-KW"/>
</dbReference>
<sequence length="55" mass="6102">MNDGVPSAVIGVCARYIHTHQTMFHIDDYAAAKEMVAQVIKALDKSTYETIMAMN</sequence>
<evidence type="ECO:0000313" key="3">
    <source>
        <dbReference type="EMBL" id="MPN57011.1"/>
    </source>
</evidence>
<dbReference type="GO" id="GO:0046872">
    <property type="term" value="F:metal ion binding"/>
    <property type="evidence" value="ECO:0007669"/>
    <property type="project" value="UniProtKB-KW"/>
</dbReference>
<keyword evidence="1" id="KW-0479">Metal-binding</keyword>
<evidence type="ECO:0000256" key="1">
    <source>
        <dbReference type="ARBA" id="ARBA00022723"/>
    </source>
</evidence>
<evidence type="ECO:0000256" key="2">
    <source>
        <dbReference type="ARBA" id="ARBA00022801"/>
    </source>
</evidence>
<dbReference type="Pfam" id="PF05343">
    <property type="entry name" value="Peptidase_M42"/>
    <property type="match status" value="1"/>
</dbReference>
<accession>A0A645J0A4</accession>
<name>A0A645J0A4_9ZZZZ</name>
<reference evidence="3" key="1">
    <citation type="submission" date="2019-08" db="EMBL/GenBank/DDBJ databases">
        <authorList>
            <person name="Kucharzyk K."/>
            <person name="Murdoch R.W."/>
            <person name="Higgins S."/>
            <person name="Loffler F."/>
        </authorList>
    </citation>
    <scope>NUCLEOTIDE SEQUENCE</scope>
</reference>
<dbReference type="InterPro" id="IPR008007">
    <property type="entry name" value="Peptidase_M42"/>
</dbReference>
<keyword evidence="2" id="KW-0378">Hydrolase</keyword>
<evidence type="ECO:0008006" key="4">
    <source>
        <dbReference type="Google" id="ProtNLM"/>
    </source>
</evidence>
<dbReference type="AlphaFoldDB" id="A0A645J0A4"/>
<protein>
    <recommendedName>
        <fullName evidence="4">Aminopeptidase YsdC</fullName>
    </recommendedName>
</protein>
<proteinExistence type="predicted"/>
<dbReference type="Gene3D" id="3.40.630.10">
    <property type="entry name" value="Zn peptidases"/>
    <property type="match status" value="1"/>
</dbReference>
<dbReference type="EMBL" id="VSSQ01128027">
    <property type="protein sequence ID" value="MPN57011.1"/>
    <property type="molecule type" value="Genomic_DNA"/>
</dbReference>
<dbReference type="SUPFAM" id="SSF53187">
    <property type="entry name" value="Zn-dependent exopeptidases"/>
    <property type="match status" value="1"/>
</dbReference>